<organism evidence="1">
    <name type="scientific">Timema genevievae</name>
    <name type="common">Walking stick</name>
    <dbReference type="NCBI Taxonomy" id="629358"/>
    <lineage>
        <taxon>Eukaryota</taxon>
        <taxon>Metazoa</taxon>
        <taxon>Ecdysozoa</taxon>
        <taxon>Arthropoda</taxon>
        <taxon>Hexapoda</taxon>
        <taxon>Insecta</taxon>
        <taxon>Pterygota</taxon>
        <taxon>Neoptera</taxon>
        <taxon>Polyneoptera</taxon>
        <taxon>Phasmatodea</taxon>
        <taxon>Timematodea</taxon>
        <taxon>Timematoidea</taxon>
        <taxon>Timematidae</taxon>
        <taxon>Timema</taxon>
    </lineage>
</organism>
<protein>
    <submittedName>
        <fullName evidence="1">Uncharacterized protein</fullName>
    </submittedName>
</protein>
<evidence type="ECO:0000313" key="1">
    <source>
        <dbReference type="EMBL" id="CAD7585953.1"/>
    </source>
</evidence>
<accession>A0A7R9JN69</accession>
<sequence>MYCNPDTFNGVHGSSISQIKKYGHLKRAKRDLSSIDNKIFILFTSITIGLSYDLDGPAVKILSQDPILTADDGEIKARISVGIRYGARQSGVKESILIGVVKLLGTKPNAICCHVVERESAEDAGCLLRVAGVVESRPFVTVYVFFSLPNKTPIIVEEIVRTGRYPMEIIEGEEREELGRLNLEEVNPHFRGGRVENHLGKTTPSSPNRDSNLDLPVLGGLAQHDWRVSQLRHRGGCASYYPSGLGIFNHARGLIFGYIIWACDVAFSSIGRRARCILFTPLNPPTPPFHPFGELKNETRPHLAYYDREAYVTGSDHVSTRCDEWRTEHRMCSKLSLLFLILLLRRRLLLHISVVLRAKWEGEMELGGTCYSGSLVDALVELSCVYQVQ</sequence>
<reference evidence="1" key="1">
    <citation type="submission" date="2020-11" db="EMBL/GenBank/DDBJ databases">
        <authorList>
            <person name="Tran Van P."/>
        </authorList>
    </citation>
    <scope>NUCLEOTIDE SEQUENCE</scope>
</reference>
<dbReference type="EMBL" id="OE839168">
    <property type="protein sequence ID" value="CAD7585953.1"/>
    <property type="molecule type" value="Genomic_DNA"/>
</dbReference>
<name>A0A7R9JN69_TIMGE</name>
<proteinExistence type="predicted"/>
<dbReference type="AlphaFoldDB" id="A0A7R9JN69"/>
<gene>
    <name evidence="1" type="ORF">TGEB3V08_LOCUS403</name>
</gene>